<evidence type="ECO:0000313" key="11">
    <source>
        <dbReference type="Proteomes" id="UP000247565"/>
    </source>
</evidence>
<name>A0A318MVW3_9PROT</name>
<keyword evidence="6" id="KW-0560">Oxidoreductase</keyword>
<dbReference type="Gene3D" id="3.20.20.70">
    <property type="entry name" value="Aldolase class I"/>
    <property type="match status" value="1"/>
</dbReference>
<reference evidence="10 11" key="1">
    <citation type="submission" date="2018-05" db="EMBL/GenBank/DDBJ databases">
        <title>Reference genomes for bee gut microbiota database.</title>
        <authorList>
            <person name="Ellegaard K.M."/>
        </authorList>
    </citation>
    <scope>NUCLEOTIDE SEQUENCE [LARGE SCALE GENOMIC DNA]</scope>
    <source>
        <strain evidence="10 11">ESL0284</strain>
    </source>
</reference>
<keyword evidence="4" id="KW-0285">Flavoprotein</keyword>
<dbReference type="OrthoDB" id="9778912at2"/>
<dbReference type="SUPFAM" id="SSF51412">
    <property type="entry name" value="Inosine monophosphate dehydrogenase (IMPDH)"/>
    <property type="match status" value="1"/>
</dbReference>
<dbReference type="PANTHER" id="PTHR42747">
    <property type="entry name" value="NITRONATE MONOOXYGENASE-RELATED"/>
    <property type="match status" value="1"/>
</dbReference>
<evidence type="ECO:0000256" key="7">
    <source>
        <dbReference type="ARBA" id="ARBA00023033"/>
    </source>
</evidence>
<evidence type="ECO:0000256" key="5">
    <source>
        <dbReference type="ARBA" id="ARBA00022643"/>
    </source>
</evidence>
<proteinExistence type="inferred from homology"/>
<accession>A0A318MVW3</accession>
<comment type="cofactor">
    <cofactor evidence="1">
        <name>FMN</name>
        <dbReference type="ChEBI" id="CHEBI:58210"/>
    </cofactor>
</comment>
<evidence type="ECO:0000256" key="9">
    <source>
        <dbReference type="ARBA" id="ARBA00049401"/>
    </source>
</evidence>
<comment type="caution">
    <text evidence="10">The sequence shown here is derived from an EMBL/GenBank/DDBJ whole genome shotgun (WGS) entry which is preliminary data.</text>
</comment>
<evidence type="ECO:0000256" key="6">
    <source>
        <dbReference type="ARBA" id="ARBA00023002"/>
    </source>
</evidence>
<dbReference type="EMBL" id="QGLT01000003">
    <property type="protein sequence ID" value="PXZ00174.1"/>
    <property type="molecule type" value="Genomic_DNA"/>
</dbReference>
<dbReference type="GO" id="GO:0018580">
    <property type="term" value="F:nitronate monooxygenase activity"/>
    <property type="evidence" value="ECO:0007669"/>
    <property type="project" value="InterPro"/>
</dbReference>
<dbReference type="Proteomes" id="UP000247565">
    <property type="component" value="Unassembled WGS sequence"/>
</dbReference>
<comment type="catalytic activity">
    <reaction evidence="9">
        <text>3 propionate 3-nitronate + 3 O2 + H2O = 3 3-oxopropanoate + 2 nitrate + nitrite + H2O2 + 3 H(+)</text>
        <dbReference type="Rhea" id="RHEA:57332"/>
        <dbReference type="ChEBI" id="CHEBI:15377"/>
        <dbReference type="ChEBI" id="CHEBI:15378"/>
        <dbReference type="ChEBI" id="CHEBI:15379"/>
        <dbReference type="ChEBI" id="CHEBI:16240"/>
        <dbReference type="ChEBI" id="CHEBI:16301"/>
        <dbReference type="ChEBI" id="CHEBI:17632"/>
        <dbReference type="ChEBI" id="CHEBI:33190"/>
        <dbReference type="ChEBI" id="CHEBI:136067"/>
    </reaction>
</comment>
<keyword evidence="5" id="KW-0288">FMN</keyword>
<dbReference type="PANTHER" id="PTHR42747:SF3">
    <property type="entry name" value="NITRONATE MONOOXYGENASE-RELATED"/>
    <property type="match status" value="1"/>
</dbReference>
<keyword evidence="11" id="KW-1185">Reference proteome</keyword>
<dbReference type="Pfam" id="PF03060">
    <property type="entry name" value="NMO"/>
    <property type="match status" value="1"/>
</dbReference>
<dbReference type="RefSeq" id="WP_110439097.1">
    <property type="nucleotide sequence ID" value="NZ_CP046393.1"/>
</dbReference>
<evidence type="ECO:0000256" key="2">
    <source>
        <dbReference type="ARBA" id="ARBA00009881"/>
    </source>
</evidence>
<gene>
    <name evidence="10" type="ORF">DK869_05930</name>
</gene>
<evidence type="ECO:0000256" key="1">
    <source>
        <dbReference type="ARBA" id="ARBA00001917"/>
    </source>
</evidence>
<dbReference type="InterPro" id="IPR013785">
    <property type="entry name" value="Aldolase_TIM"/>
</dbReference>
<dbReference type="InterPro" id="IPR004136">
    <property type="entry name" value="NMO"/>
</dbReference>
<keyword evidence="7 10" id="KW-0503">Monooxygenase</keyword>
<dbReference type="GO" id="GO:0009636">
    <property type="term" value="P:response to toxic substance"/>
    <property type="evidence" value="ECO:0007669"/>
    <property type="project" value="UniProtKB-KW"/>
</dbReference>
<protein>
    <recommendedName>
        <fullName evidence="8">Propionate 3-nitronate monooxygenase</fullName>
    </recommendedName>
</protein>
<dbReference type="AlphaFoldDB" id="A0A318MVW3"/>
<evidence type="ECO:0000313" key="10">
    <source>
        <dbReference type="EMBL" id="PXZ00174.1"/>
    </source>
</evidence>
<keyword evidence="3" id="KW-0216">Detoxification</keyword>
<evidence type="ECO:0000256" key="3">
    <source>
        <dbReference type="ARBA" id="ARBA00022575"/>
    </source>
</evidence>
<sequence>MLRKFLNIQYPIFLAPMAGVSTPKLAAEVSNSGGLGSLGLGSCNHEEAKKQIEQLKQLTSLPFQVNFFCHQPEKSDATLENQWVQYCCSKFGRIDLMNNFSQAFSCLYSSFLENDNFLDLIIQEKVPAISFHFGIPSKSQIHRLKQANIVTMASATNLIEASYIARSGIDIIIAQGIEAGGHRGVFNPNIDSAISTLELVFLIKNNLSIPVVAAGGIMDAQDIHDCLRVGANGVQLGTAFVQCSSSKASETYRQSLFNSKVTQITATISGRPARGLVNDWHLKIDSPDRPLTPPYPYTYYFAKKIYEYTRQPQYAAFWAGSKVSKIKKMEAPDLMKSFIENVDF</sequence>
<dbReference type="CDD" id="cd04730">
    <property type="entry name" value="NPD_like"/>
    <property type="match status" value="1"/>
</dbReference>
<evidence type="ECO:0000256" key="4">
    <source>
        <dbReference type="ARBA" id="ARBA00022630"/>
    </source>
</evidence>
<organism evidence="10 11">
    <name type="scientific">Commensalibacter melissae</name>
    <dbReference type="NCBI Taxonomy" id="2070537"/>
    <lineage>
        <taxon>Bacteria</taxon>
        <taxon>Pseudomonadati</taxon>
        <taxon>Pseudomonadota</taxon>
        <taxon>Alphaproteobacteria</taxon>
        <taxon>Acetobacterales</taxon>
        <taxon>Acetobacteraceae</taxon>
    </lineage>
</organism>
<comment type="similarity">
    <text evidence="2">Belongs to the nitronate monooxygenase family. NMO class I subfamily.</text>
</comment>
<evidence type="ECO:0000256" key="8">
    <source>
        <dbReference type="ARBA" id="ARBA00031155"/>
    </source>
</evidence>